<evidence type="ECO:0000256" key="1">
    <source>
        <dbReference type="SAM" id="SignalP"/>
    </source>
</evidence>
<sequence>MKNNKLYFFTIIVICCIGSYAQQDVTFTLYNYNMNIINPAYAGAGENLEFTSNYRAQWVGLDGAPETWNFSLSGPMRGKAGLSDKVGLGLSVTNSSVFVLKETDIFVDFSYKLQLKETLDLFLGFKAGGSSVNIDLASIGIDEDPLFSENVSVFNPNVGVGAYLKGERFYVNISAPALLKTRRYEKESGIVTQATDKMQFFMGAGYHFPLNKNVTFTPFFLTRVISEVPFSMDISGTFDLYDKAEIGLNYRLKESISGVVLFKMLDRIKIGYAYDAAVTSISNYRRGNHEVILKVPLFFEKQSQQNQDTNITNIQ</sequence>
<reference evidence="2 3" key="1">
    <citation type="journal article" date="2013" name="Int. J. Syst. Evol. Microbiol.">
        <title>Aquimarina gracilis sp. nov., isolated from the gut microflora of a mussel, Mytilus coruscus, and emended description of Aquimarina spongiae.</title>
        <authorList>
            <person name="Park S.C."/>
            <person name="Choe H.N."/>
            <person name="Baik K.S."/>
            <person name="Seong C.N."/>
        </authorList>
    </citation>
    <scope>NUCLEOTIDE SEQUENCE [LARGE SCALE GENOMIC DNA]</scope>
    <source>
        <strain evidence="2 3">PSC32</strain>
    </source>
</reference>
<name>A0ABU5ZTT3_9FLAO</name>
<dbReference type="RefSeq" id="WP_324179405.1">
    <property type="nucleotide sequence ID" value="NZ_BAABAW010000007.1"/>
</dbReference>
<keyword evidence="1" id="KW-0732">Signal</keyword>
<dbReference type="NCBIfam" id="TIGR03519">
    <property type="entry name" value="T9SS_PorP_fam"/>
    <property type="match status" value="1"/>
</dbReference>
<feature type="chain" id="PRO_5045372674" evidence="1">
    <location>
        <begin position="22"/>
        <end position="315"/>
    </location>
</feature>
<proteinExistence type="predicted"/>
<dbReference type="Pfam" id="PF11751">
    <property type="entry name" value="PorP_SprF"/>
    <property type="match status" value="1"/>
</dbReference>
<gene>
    <name evidence="2" type="ORF">U6A24_07915</name>
</gene>
<dbReference type="EMBL" id="JAYKLX010000003">
    <property type="protein sequence ID" value="MEB3345379.1"/>
    <property type="molecule type" value="Genomic_DNA"/>
</dbReference>
<evidence type="ECO:0000313" key="3">
    <source>
        <dbReference type="Proteomes" id="UP001327027"/>
    </source>
</evidence>
<protein>
    <submittedName>
        <fullName evidence="2">Type IX secretion system membrane protein PorP/SprF</fullName>
    </submittedName>
</protein>
<keyword evidence="3" id="KW-1185">Reference proteome</keyword>
<evidence type="ECO:0000313" key="2">
    <source>
        <dbReference type="EMBL" id="MEB3345379.1"/>
    </source>
</evidence>
<feature type="signal peptide" evidence="1">
    <location>
        <begin position="1"/>
        <end position="21"/>
    </location>
</feature>
<dbReference type="InterPro" id="IPR019861">
    <property type="entry name" value="PorP/SprF_Bacteroidetes"/>
</dbReference>
<accession>A0ABU5ZTT3</accession>
<comment type="caution">
    <text evidence="2">The sequence shown here is derived from an EMBL/GenBank/DDBJ whole genome shotgun (WGS) entry which is preliminary data.</text>
</comment>
<organism evidence="2 3">
    <name type="scientific">Aquimarina gracilis</name>
    <dbReference type="NCBI Taxonomy" id="874422"/>
    <lineage>
        <taxon>Bacteria</taxon>
        <taxon>Pseudomonadati</taxon>
        <taxon>Bacteroidota</taxon>
        <taxon>Flavobacteriia</taxon>
        <taxon>Flavobacteriales</taxon>
        <taxon>Flavobacteriaceae</taxon>
        <taxon>Aquimarina</taxon>
    </lineage>
</organism>
<dbReference type="Proteomes" id="UP001327027">
    <property type="component" value="Unassembled WGS sequence"/>
</dbReference>